<proteinExistence type="predicted"/>
<feature type="domain" description="Phytocyanin" evidence="2">
    <location>
        <begin position="31"/>
        <end position="62"/>
    </location>
</feature>
<accession>A0AA35Y9W9</accession>
<dbReference type="SUPFAM" id="SSF49503">
    <property type="entry name" value="Cupredoxins"/>
    <property type="match status" value="1"/>
</dbReference>
<dbReference type="PROSITE" id="PS51485">
    <property type="entry name" value="PHYTOCYANIN"/>
    <property type="match status" value="1"/>
</dbReference>
<feature type="chain" id="PRO_5041389478" description="Phytocyanin domain-containing protein" evidence="1">
    <location>
        <begin position="31"/>
        <end position="62"/>
    </location>
</feature>
<feature type="signal peptide" evidence="1">
    <location>
        <begin position="1"/>
        <end position="30"/>
    </location>
</feature>
<organism evidence="3 4">
    <name type="scientific">Lactuca saligna</name>
    <name type="common">Willowleaf lettuce</name>
    <dbReference type="NCBI Taxonomy" id="75948"/>
    <lineage>
        <taxon>Eukaryota</taxon>
        <taxon>Viridiplantae</taxon>
        <taxon>Streptophyta</taxon>
        <taxon>Embryophyta</taxon>
        <taxon>Tracheophyta</taxon>
        <taxon>Spermatophyta</taxon>
        <taxon>Magnoliopsida</taxon>
        <taxon>eudicotyledons</taxon>
        <taxon>Gunneridae</taxon>
        <taxon>Pentapetalae</taxon>
        <taxon>asterids</taxon>
        <taxon>campanulids</taxon>
        <taxon>Asterales</taxon>
        <taxon>Asteraceae</taxon>
        <taxon>Cichorioideae</taxon>
        <taxon>Cichorieae</taxon>
        <taxon>Lactucinae</taxon>
        <taxon>Lactuca</taxon>
    </lineage>
</organism>
<dbReference type="InterPro" id="IPR008972">
    <property type="entry name" value="Cupredoxin"/>
</dbReference>
<evidence type="ECO:0000256" key="1">
    <source>
        <dbReference type="SAM" id="SignalP"/>
    </source>
</evidence>
<reference evidence="3" key="1">
    <citation type="submission" date="2023-04" db="EMBL/GenBank/DDBJ databases">
        <authorList>
            <person name="Vijverberg K."/>
            <person name="Xiong W."/>
            <person name="Schranz E."/>
        </authorList>
    </citation>
    <scope>NUCLEOTIDE SEQUENCE</scope>
</reference>
<dbReference type="EMBL" id="OX465078">
    <property type="protein sequence ID" value="CAI9272669.1"/>
    <property type="molecule type" value="Genomic_DNA"/>
</dbReference>
<keyword evidence="4" id="KW-1185">Reference proteome</keyword>
<name>A0AA35Y9W9_LACSI</name>
<dbReference type="InterPro" id="IPR003245">
    <property type="entry name" value="Phytocyanin_dom"/>
</dbReference>
<dbReference type="Proteomes" id="UP001177003">
    <property type="component" value="Chromosome 2"/>
</dbReference>
<evidence type="ECO:0000313" key="3">
    <source>
        <dbReference type="EMBL" id="CAI9272669.1"/>
    </source>
</evidence>
<dbReference type="GO" id="GO:0009055">
    <property type="term" value="F:electron transfer activity"/>
    <property type="evidence" value="ECO:0007669"/>
    <property type="project" value="InterPro"/>
</dbReference>
<sequence>MRISRSSRWSTAVGVLVCAVVMMMLPDVSAKRFNVGGNMGWTSNVNYTLWAGNQTFYLGDWL</sequence>
<evidence type="ECO:0000259" key="2">
    <source>
        <dbReference type="PROSITE" id="PS51485"/>
    </source>
</evidence>
<keyword evidence="1" id="KW-0732">Signal</keyword>
<evidence type="ECO:0000313" key="4">
    <source>
        <dbReference type="Proteomes" id="UP001177003"/>
    </source>
</evidence>
<dbReference type="AlphaFoldDB" id="A0AA35Y9W9"/>
<gene>
    <name evidence="3" type="ORF">LSALG_LOCUS12868</name>
</gene>
<protein>
    <recommendedName>
        <fullName evidence="2">Phytocyanin domain-containing protein</fullName>
    </recommendedName>
</protein>
<dbReference type="Gene3D" id="2.60.40.420">
    <property type="entry name" value="Cupredoxins - blue copper proteins"/>
    <property type="match status" value="1"/>
</dbReference>